<gene>
    <name evidence="1" type="ORF">VNI00_006846</name>
</gene>
<keyword evidence="2" id="KW-1185">Reference proteome</keyword>
<organism evidence="1 2">
    <name type="scientific">Paramarasmius palmivorus</name>
    <dbReference type="NCBI Taxonomy" id="297713"/>
    <lineage>
        <taxon>Eukaryota</taxon>
        <taxon>Fungi</taxon>
        <taxon>Dikarya</taxon>
        <taxon>Basidiomycota</taxon>
        <taxon>Agaricomycotina</taxon>
        <taxon>Agaricomycetes</taxon>
        <taxon>Agaricomycetidae</taxon>
        <taxon>Agaricales</taxon>
        <taxon>Marasmiineae</taxon>
        <taxon>Marasmiaceae</taxon>
        <taxon>Paramarasmius</taxon>
    </lineage>
</organism>
<sequence>MGNSTSSQTSGHHTKIILDPTEENVVAVRLILLDHLPRELVDVIIDDAQYWPRIRVERSLIVTATAMDNADWCYLVTPRLFVDAEEDSNADEADLKRPRRINSVTFTTKSHDQGWGGPPRDEMERYGPHHGSFSWFEAMIIRQSEKYPNAPWWLETFDLPVDLQDPVPSDRELSEADAVTVGPPRKRWFVLCNQTANREFLDHTVTWTIDDEDPLHTIEDSLRGHVGMSKKFLDLLRAGDRIALMVRAMVSGQLYEDLQY</sequence>
<dbReference type="Proteomes" id="UP001383192">
    <property type="component" value="Unassembled WGS sequence"/>
</dbReference>
<proteinExistence type="predicted"/>
<comment type="caution">
    <text evidence="1">The sequence shown here is derived from an EMBL/GenBank/DDBJ whole genome shotgun (WGS) entry which is preliminary data.</text>
</comment>
<evidence type="ECO:0000313" key="2">
    <source>
        <dbReference type="Proteomes" id="UP001383192"/>
    </source>
</evidence>
<reference evidence="1 2" key="1">
    <citation type="submission" date="2024-01" db="EMBL/GenBank/DDBJ databases">
        <title>A draft genome for a cacao thread blight-causing isolate of Paramarasmius palmivorus.</title>
        <authorList>
            <person name="Baruah I.K."/>
            <person name="Bukari Y."/>
            <person name="Amoako-Attah I."/>
            <person name="Meinhardt L.W."/>
            <person name="Bailey B.A."/>
            <person name="Cohen S.P."/>
        </authorList>
    </citation>
    <scope>NUCLEOTIDE SEQUENCE [LARGE SCALE GENOMIC DNA]</scope>
    <source>
        <strain evidence="1 2">GH-12</strain>
    </source>
</reference>
<dbReference type="AlphaFoldDB" id="A0AAW0D804"/>
<name>A0AAW0D804_9AGAR</name>
<dbReference type="EMBL" id="JAYKXP010000021">
    <property type="protein sequence ID" value="KAK7047180.1"/>
    <property type="molecule type" value="Genomic_DNA"/>
</dbReference>
<accession>A0AAW0D804</accession>
<protein>
    <submittedName>
        <fullName evidence="1">Uncharacterized protein</fullName>
    </submittedName>
</protein>
<evidence type="ECO:0000313" key="1">
    <source>
        <dbReference type="EMBL" id="KAK7047180.1"/>
    </source>
</evidence>